<dbReference type="RefSeq" id="WP_013216360.1">
    <property type="nucleotide sequence ID" value="NC_014313.1"/>
</dbReference>
<sequence>MNPSTQYERLTTLRRNQSFDSDASHASLTLQFQSEPIVRIRTKGRRTFYLRRDLLKEDEHLIVYQVFVDERSAREGENDVAFCRMTKPENGIVTIVKAEVKEPFRKKGIATAVYDCIARDLERAGALLWPTAPAKMADAEFKMWWRCSPALVFYYPHRERLGFEPRREFEELLSNGHATKVSLPKNSTVPGASGFRNRFLRVRRWLFRASD</sequence>
<evidence type="ECO:0000313" key="1">
    <source>
        <dbReference type="EMBL" id="ADJ24201.1"/>
    </source>
</evidence>
<protein>
    <submittedName>
        <fullName evidence="1">Uncharacterized protein</fullName>
    </submittedName>
</protein>
<proteinExistence type="predicted"/>
<name>D8JRY3_HYPDA</name>
<dbReference type="SUPFAM" id="SSF55729">
    <property type="entry name" value="Acyl-CoA N-acyltransferases (Nat)"/>
    <property type="match status" value="1"/>
</dbReference>
<dbReference type="Proteomes" id="UP000002033">
    <property type="component" value="Chromosome"/>
</dbReference>
<accession>D8JRY3</accession>
<gene>
    <name evidence="1" type="ordered locus">Hden_2404</name>
</gene>
<dbReference type="AlphaFoldDB" id="D8JRY3"/>
<dbReference type="HOGENOM" id="CLU_111970_0_0_5"/>
<keyword evidence="2" id="KW-1185">Reference proteome</keyword>
<dbReference type="InterPro" id="IPR016181">
    <property type="entry name" value="Acyl_CoA_acyltransferase"/>
</dbReference>
<evidence type="ECO:0000313" key="2">
    <source>
        <dbReference type="Proteomes" id="UP000002033"/>
    </source>
</evidence>
<dbReference type="EMBL" id="CP002083">
    <property type="protein sequence ID" value="ADJ24201.1"/>
    <property type="molecule type" value="Genomic_DNA"/>
</dbReference>
<reference evidence="2" key="1">
    <citation type="journal article" date="2011" name="J. Bacteriol.">
        <title>Genome sequences of eight morphologically diverse alphaproteobacteria.</title>
        <authorList>
            <consortium name="US DOE Joint Genome Institute"/>
            <person name="Brown P.J."/>
            <person name="Kysela D.T."/>
            <person name="Buechlein A."/>
            <person name="Hemmerich C."/>
            <person name="Brun Y.V."/>
        </authorList>
    </citation>
    <scope>NUCLEOTIDE SEQUENCE [LARGE SCALE GENOMIC DNA]</scope>
    <source>
        <strain evidence="2">ATCC 51888 / DSM 1869 / NCIB 11706 / TK 0415</strain>
    </source>
</reference>
<organism evidence="1 2">
    <name type="scientific">Hyphomicrobium denitrificans (strain ATCC 51888 / DSM 1869 / NCIMB 11706 / TK 0415)</name>
    <dbReference type="NCBI Taxonomy" id="582899"/>
    <lineage>
        <taxon>Bacteria</taxon>
        <taxon>Pseudomonadati</taxon>
        <taxon>Pseudomonadota</taxon>
        <taxon>Alphaproteobacteria</taxon>
        <taxon>Hyphomicrobiales</taxon>
        <taxon>Hyphomicrobiaceae</taxon>
        <taxon>Hyphomicrobium</taxon>
    </lineage>
</organism>
<dbReference type="KEGG" id="hdn:Hden_2404"/>